<dbReference type="PANTHER" id="PTHR12632">
    <property type="entry name" value="TRANSCRIPTION FACTOR NF-Y ALPHA-RELATED"/>
    <property type="match status" value="1"/>
</dbReference>
<evidence type="ECO:0000256" key="3">
    <source>
        <dbReference type="ARBA" id="ARBA00023125"/>
    </source>
</evidence>
<dbReference type="PROSITE" id="PS51152">
    <property type="entry name" value="NFYA_HAP2_2"/>
    <property type="match status" value="1"/>
</dbReference>
<dbReference type="PRINTS" id="PR00616">
    <property type="entry name" value="CCAATSUBUNTB"/>
</dbReference>
<dbReference type="PROSITE" id="PS00686">
    <property type="entry name" value="NFYA_HAP2_1"/>
    <property type="match status" value="1"/>
</dbReference>
<name>A0A7I8W6X8_9ANNE</name>
<evidence type="ECO:0000256" key="5">
    <source>
        <dbReference type="ARBA" id="ARBA00023163"/>
    </source>
</evidence>
<dbReference type="SMART" id="SM00521">
    <property type="entry name" value="CBF"/>
    <property type="match status" value="1"/>
</dbReference>
<evidence type="ECO:0000256" key="1">
    <source>
        <dbReference type="ARBA" id="ARBA00004123"/>
    </source>
</evidence>
<gene>
    <name evidence="9" type="ORF">DGYR_LOCUS11503</name>
</gene>
<reference evidence="9 10" key="1">
    <citation type="submission" date="2020-08" db="EMBL/GenBank/DDBJ databases">
        <authorList>
            <person name="Hejnol A."/>
        </authorList>
    </citation>
    <scope>NUCLEOTIDE SEQUENCE [LARGE SCALE GENOMIC DNA]</scope>
</reference>
<dbReference type="EMBL" id="CAJFCJ010000019">
    <property type="protein sequence ID" value="CAD5123872.1"/>
    <property type="molecule type" value="Genomic_DNA"/>
</dbReference>
<keyword evidence="2 7" id="KW-0805">Transcription regulation</keyword>
<proteinExistence type="inferred from homology"/>
<sequence length="191" mass="20915">MSASIEVSGGSENSLTYMPLANASVPVQHGSASGQAQIFQVSQNAQLISANGQQICVLPTGNGNQIQSNDAVQQIIVQANQVNQQQMVIQNSTTANTSNSSTLSSEVVAEEEPLYVNAKQYNRILKRRQARAKLEAEGRIPKQRKKYLHESRHNHAKNRQRGEGGRFHTHGGKGNDKSDSETVLQLKPDRE</sequence>
<evidence type="ECO:0000256" key="4">
    <source>
        <dbReference type="ARBA" id="ARBA00023159"/>
    </source>
</evidence>
<comment type="subcellular location">
    <subcellularLocation>
        <location evidence="1 7">Nucleus</location>
    </subcellularLocation>
</comment>
<evidence type="ECO:0000256" key="8">
    <source>
        <dbReference type="SAM" id="MobiDB-lite"/>
    </source>
</evidence>
<dbReference type="Proteomes" id="UP000549394">
    <property type="component" value="Unassembled WGS sequence"/>
</dbReference>
<accession>A0A7I8W6X8</accession>
<comment type="function">
    <text evidence="7">Component of the sequence-specific heterotrimeric transcription factor (NF-Y) which specifically recognizes a 5'-CCAAT-3' box motif found in the promoters of its target genes.</text>
</comment>
<keyword evidence="4" id="KW-0010">Activator</keyword>
<dbReference type="InterPro" id="IPR018362">
    <property type="entry name" value="CCAAT-binding_factor_CS"/>
</dbReference>
<keyword evidence="6 7" id="KW-0539">Nucleus</keyword>
<protein>
    <recommendedName>
        <fullName evidence="7">Nuclear transcription factor Y subunit</fullName>
    </recommendedName>
</protein>
<evidence type="ECO:0000313" key="10">
    <source>
        <dbReference type="Proteomes" id="UP000549394"/>
    </source>
</evidence>
<comment type="similarity">
    <text evidence="7">Belongs to the NFYA/HAP2 subunit family.</text>
</comment>
<evidence type="ECO:0000256" key="2">
    <source>
        <dbReference type="ARBA" id="ARBA00023015"/>
    </source>
</evidence>
<dbReference type="GO" id="GO:0003700">
    <property type="term" value="F:DNA-binding transcription factor activity"/>
    <property type="evidence" value="ECO:0007669"/>
    <property type="project" value="UniProtKB-UniRule"/>
</dbReference>
<comment type="caution">
    <text evidence="9">The sequence shown here is derived from an EMBL/GenBank/DDBJ whole genome shotgun (WGS) entry which is preliminary data.</text>
</comment>
<evidence type="ECO:0000313" key="9">
    <source>
        <dbReference type="EMBL" id="CAD5123872.1"/>
    </source>
</evidence>
<keyword evidence="5 7" id="KW-0804">Transcription</keyword>
<dbReference type="InterPro" id="IPR001289">
    <property type="entry name" value="NFYA"/>
</dbReference>
<evidence type="ECO:0000256" key="7">
    <source>
        <dbReference type="RuleBase" id="RU367155"/>
    </source>
</evidence>
<feature type="region of interest" description="Disordered" evidence="8">
    <location>
        <begin position="132"/>
        <end position="191"/>
    </location>
</feature>
<comment type="subunit">
    <text evidence="7">Heterotrimer.</text>
</comment>
<organism evidence="9 10">
    <name type="scientific">Dimorphilus gyrociliatus</name>
    <dbReference type="NCBI Taxonomy" id="2664684"/>
    <lineage>
        <taxon>Eukaryota</taxon>
        <taxon>Metazoa</taxon>
        <taxon>Spiralia</taxon>
        <taxon>Lophotrochozoa</taxon>
        <taxon>Annelida</taxon>
        <taxon>Polychaeta</taxon>
        <taxon>Polychaeta incertae sedis</taxon>
        <taxon>Dinophilidae</taxon>
        <taxon>Dimorphilus</taxon>
    </lineage>
</organism>
<keyword evidence="10" id="KW-1185">Reference proteome</keyword>
<evidence type="ECO:0000256" key="6">
    <source>
        <dbReference type="ARBA" id="ARBA00023242"/>
    </source>
</evidence>
<dbReference type="GO" id="GO:0003677">
    <property type="term" value="F:DNA binding"/>
    <property type="evidence" value="ECO:0007669"/>
    <property type="project" value="UniProtKB-KW"/>
</dbReference>
<keyword evidence="3 7" id="KW-0238">DNA-binding</keyword>
<dbReference type="Pfam" id="PF02045">
    <property type="entry name" value="CBFB_NFYA"/>
    <property type="match status" value="1"/>
</dbReference>
<dbReference type="OrthoDB" id="1097733at2759"/>
<dbReference type="AlphaFoldDB" id="A0A7I8W6X8"/>
<dbReference type="GO" id="GO:0016602">
    <property type="term" value="C:CCAAT-binding factor complex"/>
    <property type="evidence" value="ECO:0007669"/>
    <property type="project" value="InterPro"/>
</dbReference>
<dbReference type="Gene3D" id="6.10.250.2430">
    <property type="match status" value="1"/>
</dbReference>